<gene>
    <name evidence="3" type="ORF">OS242_02410</name>
</gene>
<accession>A0ABT3WZV8</accession>
<dbReference type="NCBIfam" id="TIGR02669">
    <property type="entry name" value="SpoIID_LytB"/>
    <property type="match status" value="1"/>
</dbReference>
<dbReference type="PANTHER" id="PTHR30032:SF4">
    <property type="entry name" value="AMIDASE ENHANCER"/>
    <property type="match status" value="1"/>
</dbReference>
<dbReference type="Proteomes" id="UP001208017">
    <property type="component" value="Unassembled WGS sequence"/>
</dbReference>
<dbReference type="InterPro" id="IPR051922">
    <property type="entry name" value="Bact_Sporulation_Assoc"/>
</dbReference>
<reference evidence="3 4" key="1">
    <citation type="submission" date="2022-11" db="EMBL/GenBank/DDBJ databases">
        <title>Study of microbial diversity in lake waters.</title>
        <authorList>
            <person name="Zhang J."/>
        </authorList>
    </citation>
    <scope>NUCLEOTIDE SEQUENCE [LARGE SCALE GENOMIC DNA]</scope>
    <source>
        <strain evidence="3 4">DT12</strain>
    </source>
</reference>
<keyword evidence="1" id="KW-0732">Signal</keyword>
<evidence type="ECO:0000256" key="1">
    <source>
        <dbReference type="SAM" id="SignalP"/>
    </source>
</evidence>
<evidence type="ECO:0000313" key="4">
    <source>
        <dbReference type="Proteomes" id="UP001208017"/>
    </source>
</evidence>
<feature type="signal peptide" evidence="1">
    <location>
        <begin position="1"/>
        <end position="24"/>
    </location>
</feature>
<dbReference type="InterPro" id="IPR013486">
    <property type="entry name" value="SpoIID/LytB"/>
</dbReference>
<name>A0ABT3WZV8_9BACL</name>
<dbReference type="InterPro" id="IPR013693">
    <property type="entry name" value="SpoIID/LytB_N"/>
</dbReference>
<feature type="chain" id="PRO_5047411990" evidence="1">
    <location>
        <begin position="25"/>
        <end position="648"/>
    </location>
</feature>
<dbReference type="RefSeq" id="WP_267150062.1">
    <property type="nucleotide sequence ID" value="NZ_JAPMLT010000001.1"/>
</dbReference>
<proteinExistence type="predicted"/>
<dbReference type="Pfam" id="PF08486">
    <property type="entry name" value="SpoIID"/>
    <property type="match status" value="1"/>
</dbReference>
<organism evidence="3 4">
    <name type="scientific">Tumebacillus lacus</name>
    <dbReference type="NCBI Taxonomy" id="2995335"/>
    <lineage>
        <taxon>Bacteria</taxon>
        <taxon>Bacillati</taxon>
        <taxon>Bacillota</taxon>
        <taxon>Bacilli</taxon>
        <taxon>Bacillales</taxon>
        <taxon>Alicyclobacillaceae</taxon>
        <taxon>Tumebacillus</taxon>
    </lineage>
</organism>
<dbReference type="EMBL" id="JAPMLT010000001">
    <property type="protein sequence ID" value="MCX7568825.1"/>
    <property type="molecule type" value="Genomic_DNA"/>
</dbReference>
<protein>
    <submittedName>
        <fullName evidence="3">SpoIID/LytB domain-containing protein</fullName>
    </submittedName>
</protein>
<sequence>MKKWVSLVTLSALLSTTVVTGAYAGTDNKVIDGIEKAYIVSVQDEGSMLTYQMIVDGEVKTFYTHNKSFSAGAGQFVSFKAKENRIVDFQEAVAVASLQEKIMAKNTTAKTLDLELRGTVQLADGYEVFQSVNGQLTEKSLSDVMVGASNVSVFLNEQGKAFQVIIEGQTPVDTMRIGIMTSGFASLDHTQFDVKSANGFQIVDKKGGQTFEIAANDVATFVSTPVGTKVSVNGLDLYTTPNRLYAVPKDSLLTVTTFKRAYGNPSYRGTFEITAAPTAGKLNVINEVNMENYLTQVVPSEMPASFGLEALKAQSVAARTYALSDYFSNRYANKGFHVDDSTLSQVYNNSAENALTTQAVNETRGLVMMSGGDLVDARYYSTSGGYGAAKHEVWSDANGAFPGTPISYLNAKSYVYDPADPSQMFNLNTQDEAAINSFYKDLSFNGYDSTSYYFRWKVAFSKTELENTVNSQIKARYAADPKFILTQDATGNFVSKAIPTAGVGEIKNLYVGKRGTGGNMLELVVEGTTGTYKIVKEYNIRFTVRPNKQFTLSAGDMLLYRAKGGSSTYDLGYTLKNYTILPSAFATFDIARDANGGLSAVTFYGGGNGHGVGMSQYGASDLGAKGWKFDQILDAYYKGMDLTNVYGE</sequence>
<evidence type="ECO:0000259" key="2">
    <source>
        <dbReference type="Pfam" id="PF08486"/>
    </source>
</evidence>
<feature type="domain" description="Sporulation stage II protein D amidase enhancer LytB N-terminal" evidence="2">
    <location>
        <begin position="280"/>
        <end position="369"/>
    </location>
</feature>
<comment type="caution">
    <text evidence="3">The sequence shown here is derived from an EMBL/GenBank/DDBJ whole genome shotgun (WGS) entry which is preliminary data.</text>
</comment>
<keyword evidence="4" id="KW-1185">Reference proteome</keyword>
<dbReference type="PANTHER" id="PTHR30032">
    <property type="entry name" value="N-ACETYLMURAMOYL-L-ALANINE AMIDASE-RELATED"/>
    <property type="match status" value="1"/>
</dbReference>
<evidence type="ECO:0000313" key="3">
    <source>
        <dbReference type="EMBL" id="MCX7568825.1"/>
    </source>
</evidence>